<accession>A0A133U920</accession>
<sequence length="59" mass="6887">MRIFVNTPVGSIEILSSKRKFNESPTPQLTIPAHHKGKHEKKYFQPKQRRIPTKAKIFT</sequence>
<evidence type="ECO:0000313" key="3">
    <source>
        <dbReference type="Proteomes" id="UP000070184"/>
    </source>
</evidence>
<proteinExistence type="predicted"/>
<dbReference type="AlphaFoldDB" id="A0A133U920"/>
<dbReference type="EMBL" id="LHXK01000001">
    <property type="protein sequence ID" value="KXA90669.1"/>
    <property type="molecule type" value="Genomic_DNA"/>
</dbReference>
<reference evidence="2 3" key="1">
    <citation type="journal article" date="2016" name="Sci. Rep.">
        <title>Metabolic traits of an uncultured archaeal lineage -MSBL1- from brine pools of the Red Sea.</title>
        <authorList>
            <person name="Mwirichia R."/>
            <person name="Alam I."/>
            <person name="Rashid M."/>
            <person name="Vinu M."/>
            <person name="Ba-Alawi W."/>
            <person name="Anthony Kamau A."/>
            <person name="Kamanda Ngugi D."/>
            <person name="Goker M."/>
            <person name="Klenk H.P."/>
            <person name="Bajic V."/>
            <person name="Stingl U."/>
        </authorList>
    </citation>
    <scope>NUCLEOTIDE SEQUENCE [LARGE SCALE GENOMIC DNA]</scope>
    <source>
        <strain evidence="2">SCGC-AAA259B11</strain>
    </source>
</reference>
<evidence type="ECO:0000256" key="1">
    <source>
        <dbReference type="SAM" id="MobiDB-lite"/>
    </source>
</evidence>
<organism evidence="2 3">
    <name type="scientific">candidate division MSBL1 archaeon SCGC-AAA259B11</name>
    <dbReference type="NCBI Taxonomy" id="1698260"/>
    <lineage>
        <taxon>Archaea</taxon>
        <taxon>Methanobacteriati</taxon>
        <taxon>Methanobacteriota</taxon>
        <taxon>candidate division MSBL1</taxon>
    </lineage>
</organism>
<feature type="region of interest" description="Disordered" evidence="1">
    <location>
        <begin position="23"/>
        <end position="44"/>
    </location>
</feature>
<comment type="caution">
    <text evidence="2">The sequence shown here is derived from an EMBL/GenBank/DDBJ whole genome shotgun (WGS) entry which is preliminary data.</text>
</comment>
<dbReference type="Proteomes" id="UP000070184">
    <property type="component" value="Unassembled WGS sequence"/>
</dbReference>
<evidence type="ECO:0000313" key="2">
    <source>
        <dbReference type="EMBL" id="KXA90669.1"/>
    </source>
</evidence>
<name>A0A133U920_9EURY</name>
<keyword evidence="3" id="KW-1185">Reference proteome</keyword>
<protein>
    <submittedName>
        <fullName evidence="2">Uncharacterized protein</fullName>
    </submittedName>
</protein>
<gene>
    <name evidence="2" type="ORF">AKJ61_00050</name>
</gene>